<accession>A0A1G6CZW5</accession>
<dbReference type="Proteomes" id="UP000182508">
    <property type="component" value="Unassembled WGS sequence"/>
</dbReference>
<organism evidence="2 3">
    <name type="scientific">Streptococcus henryi</name>
    <dbReference type="NCBI Taxonomy" id="439219"/>
    <lineage>
        <taxon>Bacteria</taxon>
        <taxon>Bacillati</taxon>
        <taxon>Bacillota</taxon>
        <taxon>Bacilli</taxon>
        <taxon>Lactobacillales</taxon>
        <taxon>Streptococcaceae</taxon>
        <taxon>Streptococcus</taxon>
    </lineage>
</organism>
<gene>
    <name evidence="2" type="ORF">SAMN02910293_01902</name>
</gene>
<evidence type="ECO:0000256" key="1">
    <source>
        <dbReference type="SAM" id="Phobius"/>
    </source>
</evidence>
<evidence type="ECO:0000313" key="2">
    <source>
        <dbReference type="EMBL" id="SDB38452.1"/>
    </source>
</evidence>
<keyword evidence="1" id="KW-0812">Transmembrane</keyword>
<protein>
    <submittedName>
        <fullName evidence="2">Uncharacterized protein</fullName>
    </submittedName>
</protein>
<dbReference type="AlphaFoldDB" id="A0A1G6CZW5"/>
<evidence type="ECO:0000313" key="3">
    <source>
        <dbReference type="Proteomes" id="UP000182508"/>
    </source>
</evidence>
<proteinExistence type="predicted"/>
<keyword evidence="1" id="KW-1133">Transmembrane helix</keyword>
<sequence length="61" mass="7622">MKKLFPFVLLFTWMGALYLLKSYFPKTFLLINALSFWVFILGIIYIIIYYLYLRYRFNHRK</sequence>
<dbReference type="EMBL" id="FMXP01000029">
    <property type="protein sequence ID" value="SDB38452.1"/>
    <property type="molecule type" value="Genomic_DNA"/>
</dbReference>
<feature type="transmembrane region" description="Helical" evidence="1">
    <location>
        <begin position="29"/>
        <end position="52"/>
    </location>
</feature>
<reference evidence="2 3" key="1">
    <citation type="submission" date="2016-10" db="EMBL/GenBank/DDBJ databases">
        <authorList>
            <person name="de Groot N.N."/>
        </authorList>
    </citation>
    <scope>NUCLEOTIDE SEQUENCE [LARGE SCALE GENOMIC DNA]</scope>
    <source>
        <strain evidence="2 3">A-4</strain>
    </source>
</reference>
<name>A0A1G6CZW5_9STRE</name>
<keyword evidence="1" id="KW-0472">Membrane</keyword>
<keyword evidence="3" id="KW-1185">Reference proteome</keyword>